<feature type="transmembrane region" description="Helical" evidence="6">
    <location>
        <begin position="138"/>
        <end position="156"/>
    </location>
</feature>
<dbReference type="EMBL" id="JNBS01003847">
    <property type="protein sequence ID" value="OQR85200.1"/>
    <property type="molecule type" value="Genomic_DNA"/>
</dbReference>
<evidence type="ECO:0000313" key="9">
    <source>
        <dbReference type="EMBL" id="OQR85200.1"/>
    </source>
</evidence>
<evidence type="ECO:0000256" key="6">
    <source>
        <dbReference type="SAM" id="Phobius"/>
    </source>
</evidence>
<keyword evidence="4 6" id="KW-1133">Transmembrane helix</keyword>
<evidence type="ECO:0000256" key="5">
    <source>
        <dbReference type="ARBA" id="ARBA00023136"/>
    </source>
</evidence>
<gene>
    <name evidence="9" type="ORF">THRCLA_10744</name>
</gene>
<organism evidence="9 10">
    <name type="scientific">Thraustotheca clavata</name>
    <dbReference type="NCBI Taxonomy" id="74557"/>
    <lineage>
        <taxon>Eukaryota</taxon>
        <taxon>Sar</taxon>
        <taxon>Stramenopiles</taxon>
        <taxon>Oomycota</taxon>
        <taxon>Saprolegniomycetes</taxon>
        <taxon>Saprolegniales</taxon>
        <taxon>Achlyaceae</taxon>
        <taxon>Thraustotheca</taxon>
    </lineage>
</organism>
<dbReference type="GO" id="GO:0140359">
    <property type="term" value="F:ABC-type transporter activity"/>
    <property type="evidence" value="ECO:0007669"/>
    <property type="project" value="InterPro"/>
</dbReference>
<reference evidence="9 10" key="1">
    <citation type="journal article" date="2014" name="Genome Biol. Evol.">
        <title>The secreted proteins of Achlya hypogyna and Thraustotheca clavata identify the ancestral oomycete secretome and reveal gene acquisitions by horizontal gene transfer.</title>
        <authorList>
            <person name="Misner I."/>
            <person name="Blouin N."/>
            <person name="Leonard G."/>
            <person name="Richards T.A."/>
            <person name="Lane C.E."/>
        </authorList>
    </citation>
    <scope>NUCLEOTIDE SEQUENCE [LARGE SCALE GENOMIC DNA]</scope>
    <source>
        <strain evidence="9 10">ATCC 34112</strain>
    </source>
</reference>
<dbReference type="STRING" id="74557.A0A1V9YHL8"/>
<keyword evidence="3 6" id="KW-0812">Transmembrane</keyword>
<dbReference type="Pfam" id="PF01061">
    <property type="entry name" value="ABC2_membrane"/>
    <property type="match status" value="1"/>
</dbReference>
<keyword evidence="2" id="KW-0813">Transport</keyword>
<evidence type="ECO:0000256" key="1">
    <source>
        <dbReference type="ARBA" id="ARBA00004141"/>
    </source>
</evidence>
<evidence type="ECO:0000256" key="2">
    <source>
        <dbReference type="ARBA" id="ARBA00022448"/>
    </source>
</evidence>
<keyword evidence="9" id="KW-0067">ATP-binding</keyword>
<sequence length="332" mass="37822">MMLLIMGFLYATCFYQVEADQIVSVLGVIFNTVVFLALGQIPMMPVFINFREIFYKQKSANFFRTLSFVLAHCVSQIPFALLEAVIFGTLVYWVSGFVASAASFFTYIIVLFAMNLVFATWFFCLASASPNQLIADPLSMLSILVIVLFSGFVMSVDDMPAYIIWLYWLNPLSWCLQALGINQYSADEFQTCTYKGYDYCTLKGNTFGNTMLKQYGLKTGTEWIWYALVYFVACYVFLMWLAYLVLEYIHYDHTFHTVTTVENDESSNHSDYVEVPKTPSHSQITIPVQLSMKEISTPVTLAFKDLWYSVPNPTKGEPDLQLLKGINGYALP</sequence>
<feature type="transmembrane region" description="Helical" evidence="6">
    <location>
        <begin position="104"/>
        <end position="126"/>
    </location>
</feature>
<feature type="transmembrane region" description="Helical" evidence="6">
    <location>
        <begin position="29"/>
        <end position="48"/>
    </location>
</feature>
<dbReference type="GO" id="GO:0016020">
    <property type="term" value="C:membrane"/>
    <property type="evidence" value="ECO:0007669"/>
    <property type="project" value="UniProtKB-SubCell"/>
</dbReference>
<comment type="subcellular location">
    <subcellularLocation>
        <location evidence="1">Membrane</location>
        <topology evidence="1">Multi-pass membrane protein</topology>
    </subcellularLocation>
</comment>
<feature type="signal peptide" evidence="7">
    <location>
        <begin position="1"/>
        <end position="19"/>
    </location>
</feature>
<name>A0A1V9YHL8_9STRA</name>
<evidence type="ECO:0000256" key="3">
    <source>
        <dbReference type="ARBA" id="ARBA00022692"/>
    </source>
</evidence>
<evidence type="ECO:0000313" key="10">
    <source>
        <dbReference type="Proteomes" id="UP000243217"/>
    </source>
</evidence>
<keyword evidence="9" id="KW-0547">Nucleotide-binding</keyword>
<evidence type="ECO:0000259" key="8">
    <source>
        <dbReference type="Pfam" id="PF01061"/>
    </source>
</evidence>
<feature type="domain" description="ABC-2 type transporter transmembrane" evidence="8">
    <location>
        <begin position="3"/>
        <end position="184"/>
    </location>
</feature>
<keyword evidence="5 6" id="KW-0472">Membrane</keyword>
<dbReference type="AlphaFoldDB" id="A0A1V9YHL8"/>
<evidence type="ECO:0000256" key="4">
    <source>
        <dbReference type="ARBA" id="ARBA00022989"/>
    </source>
</evidence>
<proteinExistence type="predicted"/>
<accession>A0A1V9YHL8</accession>
<keyword evidence="10" id="KW-1185">Reference proteome</keyword>
<dbReference type="GO" id="GO:0005524">
    <property type="term" value="F:ATP binding"/>
    <property type="evidence" value="ECO:0007669"/>
    <property type="project" value="UniProtKB-KW"/>
</dbReference>
<feature type="transmembrane region" description="Helical" evidence="6">
    <location>
        <begin position="223"/>
        <end position="246"/>
    </location>
</feature>
<dbReference type="InterPro" id="IPR013525">
    <property type="entry name" value="ABC2_TM"/>
</dbReference>
<evidence type="ECO:0000256" key="7">
    <source>
        <dbReference type="SAM" id="SignalP"/>
    </source>
</evidence>
<dbReference type="Proteomes" id="UP000243217">
    <property type="component" value="Unassembled WGS sequence"/>
</dbReference>
<protein>
    <submittedName>
        <fullName evidence="9">ATP-binding Cassette (ABC) Superfamily</fullName>
    </submittedName>
</protein>
<feature type="non-terminal residue" evidence="9">
    <location>
        <position position="332"/>
    </location>
</feature>
<keyword evidence="7" id="KW-0732">Signal</keyword>
<comment type="caution">
    <text evidence="9">The sequence shown here is derived from an EMBL/GenBank/DDBJ whole genome shotgun (WGS) entry which is preliminary data.</text>
</comment>
<dbReference type="OrthoDB" id="66620at2759"/>
<feature type="chain" id="PRO_5013206982" evidence="7">
    <location>
        <begin position="20"/>
        <end position="332"/>
    </location>
</feature>
<feature type="transmembrane region" description="Helical" evidence="6">
    <location>
        <begin position="69"/>
        <end position="92"/>
    </location>
</feature>
<dbReference type="PANTHER" id="PTHR19241">
    <property type="entry name" value="ATP-BINDING CASSETTE TRANSPORTER"/>
    <property type="match status" value="1"/>
</dbReference>